<evidence type="ECO:0000313" key="2">
    <source>
        <dbReference type="Proteomes" id="UP001156318"/>
    </source>
</evidence>
<sequence length="109" mass="12597">MSHQEYSLALGDVNPQDRAALSALITDNAPLFKRFVMSAFPDDMRYAYEPDTFSVTAIDDTQFSFSCCVHYFEPCADRNMHDRHDYQVPYALRDGTLVFSLDETRWVVE</sequence>
<proteinExistence type="predicted"/>
<evidence type="ECO:0000313" key="1">
    <source>
        <dbReference type="EMBL" id="UYU30229.1"/>
    </source>
</evidence>
<accession>A0ABY6J8Y6</accession>
<dbReference type="RefSeq" id="WP_031519297.1">
    <property type="nucleotide sequence ID" value="NZ_CP074352.1"/>
</dbReference>
<dbReference type="Proteomes" id="UP001156318">
    <property type="component" value="Chromosome"/>
</dbReference>
<name>A0ABY6J8Y6_9ENTR</name>
<gene>
    <name evidence="1" type="ORF">KFZ77_09960</name>
</gene>
<organism evidence="1 2">
    <name type="scientific">Siccibacter colletis</name>
    <dbReference type="NCBI Taxonomy" id="1505757"/>
    <lineage>
        <taxon>Bacteria</taxon>
        <taxon>Pseudomonadati</taxon>
        <taxon>Pseudomonadota</taxon>
        <taxon>Gammaproteobacteria</taxon>
        <taxon>Enterobacterales</taxon>
        <taxon>Enterobacteriaceae</taxon>
        <taxon>Siccibacter</taxon>
    </lineage>
</organism>
<keyword evidence="2" id="KW-1185">Reference proteome</keyword>
<protein>
    <submittedName>
        <fullName evidence="1">Uncharacterized protein</fullName>
    </submittedName>
</protein>
<dbReference type="EMBL" id="CP074352">
    <property type="protein sequence ID" value="UYU30229.1"/>
    <property type="molecule type" value="Genomic_DNA"/>
</dbReference>
<reference evidence="1 2" key="1">
    <citation type="submission" date="2021-05" db="EMBL/GenBank/DDBJ databases">
        <title>Isolation, identification, and the growth promoting effects of Pantoea dispersa strain YSD J2 from the aboveground leaves of Cyperus esculentus L.Var. Sativus.</title>
        <authorList>
            <person name="Wang S."/>
            <person name="Tang X.M."/>
            <person name="Huang Y.N."/>
        </authorList>
    </citation>
    <scope>NUCLEOTIDE SEQUENCE [LARGE SCALE GENOMIC DNA]</scope>
    <source>
        <strain evidence="2">YSD YN2</strain>
    </source>
</reference>